<evidence type="ECO:0000313" key="3">
    <source>
        <dbReference type="Proteomes" id="UP000541610"/>
    </source>
</evidence>
<organism evidence="2 3">
    <name type="scientific">Perkinsus olseni</name>
    <name type="common">Perkinsus atlanticus</name>
    <dbReference type="NCBI Taxonomy" id="32597"/>
    <lineage>
        <taxon>Eukaryota</taxon>
        <taxon>Sar</taxon>
        <taxon>Alveolata</taxon>
        <taxon>Perkinsozoa</taxon>
        <taxon>Perkinsea</taxon>
        <taxon>Perkinsida</taxon>
        <taxon>Perkinsidae</taxon>
        <taxon>Perkinsus</taxon>
    </lineage>
</organism>
<dbReference type="CDD" id="cd02859">
    <property type="entry name" value="E_set_AMPKbeta_like_N"/>
    <property type="match status" value="1"/>
</dbReference>
<evidence type="ECO:0000313" key="2">
    <source>
        <dbReference type="EMBL" id="KAF4697028.1"/>
    </source>
</evidence>
<dbReference type="Pfam" id="PF16561">
    <property type="entry name" value="AMPK1_CBM"/>
    <property type="match status" value="1"/>
</dbReference>
<accession>A0A7J6PLN0</accession>
<keyword evidence="2" id="KW-0418">Kinase</keyword>
<dbReference type="GO" id="GO:0016301">
    <property type="term" value="F:kinase activity"/>
    <property type="evidence" value="ECO:0007669"/>
    <property type="project" value="UniProtKB-KW"/>
</dbReference>
<comment type="caution">
    <text evidence="2">The sequence shown here is derived from an EMBL/GenBank/DDBJ whole genome shotgun (WGS) entry which is preliminary data.</text>
</comment>
<dbReference type="EMBL" id="JABANP010000006">
    <property type="protein sequence ID" value="KAF4697028.1"/>
    <property type="molecule type" value="Genomic_DNA"/>
</dbReference>
<keyword evidence="2" id="KW-0808">Transferase</keyword>
<dbReference type="AlphaFoldDB" id="A0A7J6PLN0"/>
<feature type="domain" description="AMP-activated protein kinase glycogen-binding" evidence="1">
    <location>
        <begin position="46"/>
        <end position="89"/>
    </location>
</feature>
<reference evidence="2 3" key="1">
    <citation type="submission" date="2020-04" db="EMBL/GenBank/DDBJ databases">
        <title>Perkinsus olseni comparative genomics.</title>
        <authorList>
            <person name="Bogema D.R."/>
        </authorList>
    </citation>
    <scope>NUCLEOTIDE SEQUENCE [LARGE SCALE GENOMIC DNA]</scope>
    <source>
        <strain evidence="2">00978-12</strain>
    </source>
</reference>
<protein>
    <submittedName>
        <fullName evidence="2">Protein kinase, AMP-activated, beta</fullName>
    </submittedName>
</protein>
<dbReference type="InterPro" id="IPR032640">
    <property type="entry name" value="AMPK1_CBM"/>
</dbReference>
<proteinExistence type="predicted"/>
<dbReference type="InterPro" id="IPR014756">
    <property type="entry name" value="Ig_E-set"/>
</dbReference>
<dbReference type="Proteomes" id="UP000541610">
    <property type="component" value="Unassembled WGS sequence"/>
</dbReference>
<sequence length="366" mass="40288">MFLSQPCCVEQDEPTRLMLTRAPRGHVRRLTFRQNFTSTKNLRSRRGIVEVPRGFHQYAFDVDGEMKYASEQPVTHEDDGTILNYIDLTNYRPYVPQPLGSAPHLKLTPEEDSQFGTEEVLPPEPTVPMMPGSHMGPSSSANGQEPPIAPSLLLKSSLLAAPPDTASKAASVVLMHKQGQIQQPVAAGASASDTFLAATRNPDGMTIPALPSIAMHAVCTHVFHDASRSFQSPLAEVTAETLTLASVTSRYDQKFSTCIMLQSAAPSNVDPRSSDYRYHFLRHRAEADRKAEKLAGLSRRYPAQILPEAQQRPPRVLRDPIFDVVVTPPTFKSKSAEPSQQVANVVRTHGYDFKPMEGSSTQTQQG</sequence>
<dbReference type="OrthoDB" id="444664at2759"/>
<dbReference type="SUPFAM" id="SSF81296">
    <property type="entry name" value="E set domains"/>
    <property type="match status" value="1"/>
</dbReference>
<name>A0A7J6PLN0_PEROL</name>
<evidence type="ECO:0000259" key="1">
    <source>
        <dbReference type="Pfam" id="PF16561"/>
    </source>
</evidence>
<gene>
    <name evidence="2" type="primary">OSKBETA1</name>
    <name evidence="2" type="ORF">FOZ60_013379</name>
</gene>